<sequence length="54" mass="5975">HEKYSSQLQMSLKAAEGKKSDEEEGQRGDKMTTTKSVTQGTSIENRIAETKSLT</sequence>
<feature type="compositionally biased region" description="Basic and acidic residues" evidence="1">
    <location>
        <begin position="15"/>
        <end position="32"/>
    </location>
</feature>
<feature type="compositionally biased region" description="Polar residues" evidence="1">
    <location>
        <begin position="1"/>
        <end position="10"/>
    </location>
</feature>
<dbReference type="Proteomes" id="UP001444071">
    <property type="component" value="Unassembled WGS sequence"/>
</dbReference>
<comment type="caution">
    <text evidence="2">The sequence shown here is derived from an EMBL/GenBank/DDBJ whole genome shotgun (WGS) entry which is preliminary data.</text>
</comment>
<feature type="region of interest" description="Disordered" evidence="1">
    <location>
        <begin position="1"/>
        <end position="54"/>
    </location>
</feature>
<reference evidence="2 3" key="1">
    <citation type="submission" date="2021-06" db="EMBL/GenBank/DDBJ databases">
        <authorList>
            <person name="Palmer J.M."/>
        </authorList>
    </citation>
    <scope>NUCLEOTIDE SEQUENCE [LARGE SCALE GENOMIC DNA]</scope>
    <source>
        <strain evidence="2 3">XR_2019</strain>
        <tissue evidence="2">Muscle</tissue>
    </source>
</reference>
<dbReference type="EMBL" id="JAHRIM010092009">
    <property type="protein sequence ID" value="MEQ2277611.1"/>
    <property type="molecule type" value="Genomic_DNA"/>
</dbReference>
<keyword evidence="3" id="KW-1185">Reference proteome</keyword>
<protein>
    <submittedName>
        <fullName evidence="2">Uncharacterized protein</fullName>
    </submittedName>
</protein>
<feature type="non-terminal residue" evidence="2">
    <location>
        <position position="1"/>
    </location>
</feature>
<organism evidence="2 3">
    <name type="scientific">Xenotaenia resolanae</name>
    <dbReference type="NCBI Taxonomy" id="208358"/>
    <lineage>
        <taxon>Eukaryota</taxon>
        <taxon>Metazoa</taxon>
        <taxon>Chordata</taxon>
        <taxon>Craniata</taxon>
        <taxon>Vertebrata</taxon>
        <taxon>Euteleostomi</taxon>
        <taxon>Actinopterygii</taxon>
        <taxon>Neopterygii</taxon>
        <taxon>Teleostei</taxon>
        <taxon>Neoteleostei</taxon>
        <taxon>Acanthomorphata</taxon>
        <taxon>Ovalentaria</taxon>
        <taxon>Atherinomorphae</taxon>
        <taxon>Cyprinodontiformes</taxon>
        <taxon>Goodeidae</taxon>
        <taxon>Xenotaenia</taxon>
    </lineage>
</organism>
<feature type="compositionally biased region" description="Polar residues" evidence="1">
    <location>
        <begin position="33"/>
        <end position="44"/>
    </location>
</feature>
<name>A0ABV0X9Y5_9TELE</name>
<gene>
    <name evidence="2" type="ORF">XENORESO_005200</name>
</gene>
<evidence type="ECO:0000313" key="2">
    <source>
        <dbReference type="EMBL" id="MEQ2277611.1"/>
    </source>
</evidence>
<evidence type="ECO:0000313" key="3">
    <source>
        <dbReference type="Proteomes" id="UP001444071"/>
    </source>
</evidence>
<evidence type="ECO:0000256" key="1">
    <source>
        <dbReference type="SAM" id="MobiDB-lite"/>
    </source>
</evidence>
<accession>A0ABV0X9Y5</accession>
<proteinExistence type="predicted"/>